<evidence type="ECO:0000313" key="14">
    <source>
        <dbReference type="Proteomes" id="UP000023152"/>
    </source>
</evidence>
<dbReference type="GO" id="GO:0005524">
    <property type="term" value="F:ATP binding"/>
    <property type="evidence" value="ECO:0007669"/>
    <property type="project" value="UniProtKB-KW"/>
</dbReference>
<dbReference type="InterPro" id="IPR011527">
    <property type="entry name" value="ABC1_TM_dom"/>
</dbReference>
<keyword evidence="3 10" id="KW-0812">Transmembrane</keyword>
<name>X6LKV9_RETFI</name>
<dbReference type="FunFam" id="3.40.50.300:FF:003492">
    <property type="entry name" value="AGAP012735-PA"/>
    <property type="match status" value="1"/>
</dbReference>
<dbReference type="OMA" id="WETHERF"/>
<dbReference type="PROSITE" id="PS50893">
    <property type="entry name" value="ABC_TRANSPORTER_2"/>
    <property type="match status" value="1"/>
</dbReference>
<keyword evidence="4" id="KW-0677">Repeat</keyword>
<dbReference type="CDD" id="cd03244">
    <property type="entry name" value="ABCC_MRP_domain2"/>
    <property type="match status" value="1"/>
</dbReference>
<dbReference type="GO" id="GO:0140359">
    <property type="term" value="F:ABC-type transporter activity"/>
    <property type="evidence" value="ECO:0007669"/>
    <property type="project" value="InterPro"/>
</dbReference>
<dbReference type="Gene3D" id="1.20.1560.10">
    <property type="entry name" value="ABC transporter type 1, transmembrane domain"/>
    <property type="match status" value="1"/>
</dbReference>
<dbReference type="InterPro" id="IPR027417">
    <property type="entry name" value="P-loop_NTPase"/>
</dbReference>
<protein>
    <submittedName>
        <fullName evidence="13">ATP-binding cassette, sub-family C (CFTR/MRP), member 3</fullName>
    </submittedName>
</protein>
<dbReference type="OrthoDB" id="6500128at2759"/>
<evidence type="ECO:0000259" key="11">
    <source>
        <dbReference type="PROSITE" id="PS50893"/>
    </source>
</evidence>
<evidence type="ECO:0000313" key="13">
    <source>
        <dbReference type="EMBL" id="ETO01991.1"/>
    </source>
</evidence>
<gene>
    <name evidence="13" type="ORF">RFI_35445</name>
</gene>
<keyword evidence="7 10" id="KW-1133">Transmembrane helix</keyword>
<dbReference type="InterPro" id="IPR050173">
    <property type="entry name" value="ABC_transporter_C-like"/>
</dbReference>
<sequence>MPMSQKKKKIIVMEGGRIRMEGTLADLQAADIDLTKFVLKPDEEEAETEENKEENAEIPSLMRVKKGKGKEKSGTLVKEEERGVGDVDWKMYRLYITVGGGYCLLALLLFIIISFLFPCLIKKTKKNDVLDYRLLLQGSTFWMAKWTNDTKNDNPTHGSWYYLGIVCALFFLGAGGVVALVSRLRASKALHQQLLDRMLHAPMYFYDTTPIGRIINRFSRDVYNIDQALPDSWASMLRIFLSIFVTLLSVVIVTPWFVIMVLPLGILYWWVQKYFISTSRELRRISSLMNSPIYSHFSESLEGAIIIRAFGKQDEFSSRNKQMIDADHESYYPSIAANRWLAIRLEFVGNCLIFGAAISCCLSKPSPGWVGVALSTIMAVTQSLNWFVRQKSELEQDIVSVERLQQYIVVPQEPPYEVPASKPPQSWPSEGQIQFSNVYMRYREGLDHVLRGLSFEIKSGEKVGVIGRTGKKKKTTKNSHLSNKENLHVCISLAFSYRTKVLFCIHIQLCNLHTLKKGSGKSSMFLTLLRLVEIDNNVMSSKIIVDGLDIYQIGLRDLRSRISVIPQDPVLFTGTLRSNLDPFKERTNEELIQALQYAHVWKELEEMSEQVAIKKVRDEEKKQQKEEEKNQQQGKKIASIIETKKVDMHGSKMTSEKLLGGDLYGSMSVITEESRMQLMKVEENGGNFSVGQRQLICLARAIVRRSKILLLDEATSAVDPATDRLIQQTIRECFSQNTILAIAHRIDTILDYDKIMILDKGKVAEFDSPTNMLNPDSKSRFVDIVQESFGVSLEDIIKQKGNNTQEGLKDMVLRVAKGSTGGEIFSQIFGYEYHHHLLCPDFNTMHKKYGHQSNDETNRSQINQKLWEKNIK</sequence>
<evidence type="ECO:0000256" key="9">
    <source>
        <dbReference type="SAM" id="MobiDB-lite"/>
    </source>
</evidence>
<dbReference type="CDD" id="cd18603">
    <property type="entry name" value="ABC_6TM_MRP1_2_3_6_D2_like"/>
    <property type="match status" value="1"/>
</dbReference>
<comment type="subcellular location">
    <subcellularLocation>
        <location evidence="1">Vacuole membrane</location>
        <topology evidence="1">Multi-pass membrane protein</topology>
    </subcellularLocation>
</comment>
<dbReference type="Gene3D" id="3.40.50.300">
    <property type="entry name" value="P-loop containing nucleotide triphosphate hydrolases"/>
    <property type="match status" value="1"/>
</dbReference>
<dbReference type="Pfam" id="PF00664">
    <property type="entry name" value="ABC_membrane"/>
    <property type="match status" value="1"/>
</dbReference>
<dbReference type="SUPFAM" id="SSF90123">
    <property type="entry name" value="ABC transporter transmembrane region"/>
    <property type="match status" value="1"/>
</dbReference>
<feature type="transmembrane region" description="Helical" evidence="10">
    <location>
        <begin position="160"/>
        <end position="181"/>
    </location>
</feature>
<dbReference type="PANTHER" id="PTHR24223">
    <property type="entry name" value="ATP-BINDING CASSETTE SUB-FAMILY C"/>
    <property type="match status" value="1"/>
</dbReference>
<dbReference type="FunFam" id="1.20.1560.10:FF:000010">
    <property type="entry name" value="Multidrug resistance-associated ABC transporter"/>
    <property type="match status" value="1"/>
</dbReference>
<keyword evidence="2" id="KW-0813">Transport</keyword>
<feature type="transmembrane region" description="Helical" evidence="10">
    <location>
        <begin position="94"/>
        <end position="117"/>
    </location>
</feature>
<dbReference type="PROSITE" id="PS50929">
    <property type="entry name" value="ABC_TM1F"/>
    <property type="match status" value="1"/>
</dbReference>
<dbReference type="InterPro" id="IPR036640">
    <property type="entry name" value="ABC1_TM_sf"/>
</dbReference>
<dbReference type="InterPro" id="IPR017871">
    <property type="entry name" value="ABC_transporter-like_CS"/>
</dbReference>
<dbReference type="Proteomes" id="UP000023152">
    <property type="component" value="Unassembled WGS sequence"/>
</dbReference>
<evidence type="ECO:0000256" key="1">
    <source>
        <dbReference type="ARBA" id="ARBA00004128"/>
    </source>
</evidence>
<reference evidence="13 14" key="1">
    <citation type="journal article" date="2013" name="Curr. Biol.">
        <title>The Genome of the Foraminiferan Reticulomyxa filosa.</title>
        <authorList>
            <person name="Glockner G."/>
            <person name="Hulsmann N."/>
            <person name="Schleicher M."/>
            <person name="Noegel A.A."/>
            <person name="Eichinger L."/>
            <person name="Gallinger C."/>
            <person name="Pawlowski J."/>
            <person name="Sierra R."/>
            <person name="Euteneuer U."/>
            <person name="Pillet L."/>
            <person name="Moustafa A."/>
            <person name="Platzer M."/>
            <person name="Groth M."/>
            <person name="Szafranski K."/>
            <person name="Schliwa M."/>
        </authorList>
    </citation>
    <scope>NUCLEOTIDE SEQUENCE [LARGE SCALE GENOMIC DNA]</scope>
</reference>
<dbReference type="PANTHER" id="PTHR24223:SF443">
    <property type="entry name" value="MULTIDRUG-RESISTANCE LIKE PROTEIN 1, ISOFORM I"/>
    <property type="match status" value="1"/>
</dbReference>
<dbReference type="PROSITE" id="PS00211">
    <property type="entry name" value="ABC_TRANSPORTER_1"/>
    <property type="match status" value="1"/>
</dbReference>
<evidence type="ECO:0000256" key="3">
    <source>
        <dbReference type="ARBA" id="ARBA00022692"/>
    </source>
</evidence>
<evidence type="ECO:0000256" key="4">
    <source>
        <dbReference type="ARBA" id="ARBA00022737"/>
    </source>
</evidence>
<evidence type="ECO:0000256" key="2">
    <source>
        <dbReference type="ARBA" id="ARBA00022448"/>
    </source>
</evidence>
<evidence type="ECO:0000256" key="5">
    <source>
        <dbReference type="ARBA" id="ARBA00022741"/>
    </source>
</evidence>
<dbReference type="GO" id="GO:0005774">
    <property type="term" value="C:vacuolar membrane"/>
    <property type="evidence" value="ECO:0007669"/>
    <property type="project" value="UniProtKB-SubCell"/>
</dbReference>
<feature type="domain" description="ABC transporter" evidence="11">
    <location>
        <begin position="433"/>
        <end position="785"/>
    </location>
</feature>
<dbReference type="EMBL" id="ASPP01036932">
    <property type="protein sequence ID" value="ETO01991.1"/>
    <property type="molecule type" value="Genomic_DNA"/>
</dbReference>
<evidence type="ECO:0000256" key="10">
    <source>
        <dbReference type="SAM" id="Phobius"/>
    </source>
</evidence>
<dbReference type="GO" id="GO:0016887">
    <property type="term" value="F:ATP hydrolysis activity"/>
    <property type="evidence" value="ECO:0007669"/>
    <property type="project" value="InterPro"/>
</dbReference>
<keyword evidence="14" id="KW-1185">Reference proteome</keyword>
<evidence type="ECO:0000256" key="6">
    <source>
        <dbReference type="ARBA" id="ARBA00022840"/>
    </source>
</evidence>
<dbReference type="AlphaFoldDB" id="X6LKV9"/>
<keyword evidence="6 13" id="KW-0067">ATP-binding</keyword>
<dbReference type="InterPro" id="IPR003439">
    <property type="entry name" value="ABC_transporter-like_ATP-bd"/>
</dbReference>
<proteinExistence type="predicted"/>
<dbReference type="SMART" id="SM00382">
    <property type="entry name" value="AAA"/>
    <property type="match status" value="1"/>
</dbReference>
<accession>X6LKV9</accession>
<dbReference type="InterPro" id="IPR003593">
    <property type="entry name" value="AAA+_ATPase"/>
</dbReference>
<feature type="transmembrane region" description="Helical" evidence="10">
    <location>
        <begin position="239"/>
        <end position="271"/>
    </location>
</feature>
<dbReference type="SUPFAM" id="SSF52540">
    <property type="entry name" value="P-loop containing nucleoside triphosphate hydrolases"/>
    <property type="match status" value="2"/>
</dbReference>
<evidence type="ECO:0000256" key="8">
    <source>
        <dbReference type="ARBA" id="ARBA00023136"/>
    </source>
</evidence>
<dbReference type="Pfam" id="PF00005">
    <property type="entry name" value="ABC_tran"/>
    <property type="match status" value="1"/>
</dbReference>
<organism evidence="13 14">
    <name type="scientific">Reticulomyxa filosa</name>
    <dbReference type="NCBI Taxonomy" id="46433"/>
    <lineage>
        <taxon>Eukaryota</taxon>
        <taxon>Sar</taxon>
        <taxon>Rhizaria</taxon>
        <taxon>Retaria</taxon>
        <taxon>Foraminifera</taxon>
        <taxon>Monothalamids</taxon>
        <taxon>Reticulomyxidae</taxon>
        <taxon>Reticulomyxa</taxon>
    </lineage>
</organism>
<comment type="caution">
    <text evidence="13">The sequence shown here is derived from an EMBL/GenBank/DDBJ whole genome shotgun (WGS) entry which is preliminary data.</text>
</comment>
<keyword evidence="5" id="KW-0547">Nucleotide-binding</keyword>
<evidence type="ECO:0000256" key="7">
    <source>
        <dbReference type="ARBA" id="ARBA00022989"/>
    </source>
</evidence>
<keyword evidence="8 10" id="KW-0472">Membrane</keyword>
<feature type="region of interest" description="Disordered" evidence="9">
    <location>
        <begin position="850"/>
        <end position="872"/>
    </location>
</feature>
<feature type="domain" description="ABC transmembrane type-1" evidence="12">
    <location>
        <begin position="104"/>
        <end position="396"/>
    </location>
</feature>
<evidence type="ECO:0000259" key="12">
    <source>
        <dbReference type="PROSITE" id="PS50929"/>
    </source>
</evidence>